<dbReference type="EMBL" id="CP036402">
    <property type="protein sequence ID" value="QBI22170.1"/>
    <property type="molecule type" value="Genomic_DNA"/>
</dbReference>
<gene>
    <name evidence="9 12" type="primary">hisC</name>
    <name evidence="12" type="ORF">ER308_21120</name>
</gene>
<dbReference type="InterPro" id="IPR005861">
    <property type="entry name" value="HisP_aminotrans"/>
</dbReference>
<comment type="cofactor">
    <cofactor evidence="1 9">
        <name>pyridoxal 5'-phosphate</name>
        <dbReference type="ChEBI" id="CHEBI:597326"/>
    </cofactor>
</comment>
<dbReference type="Proteomes" id="UP000291469">
    <property type="component" value="Chromosome"/>
</dbReference>
<keyword evidence="4 9" id="KW-0032">Aminotransferase</keyword>
<evidence type="ECO:0000256" key="2">
    <source>
        <dbReference type="ARBA" id="ARBA00007970"/>
    </source>
</evidence>
<dbReference type="KEGG" id="erz:ER308_21120"/>
<keyword evidence="6 9" id="KW-0808">Transferase</keyword>
<dbReference type="HAMAP" id="MF_01023">
    <property type="entry name" value="HisC_aminotrans_2"/>
    <property type="match status" value="1"/>
</dbReference>
<dbReference type="PANTHER" id="PTHR42885:SF2">
    <property type="entry name" value="HISTIDINOL-PHOSPHATE AMINOTRANSFERASE"/>
    <property type="match status" value="1"/>
</dbReference>
<evidence type="ECO:0000313" key="12">
    <source>
        <dbReference type="EMBL" id="QBI22170.1"/>
    </source>
</evidence>
<feature type="region of interest" description="Disordered" evidence="10">
    <location>
        <begin position="1"/>
        <end position="27"/>
    </location>
</feature>
<feature type="domain" description="Aminotransferase class I/classII large" evidence="11">
    <location>
        <begin position="51"/>
        <end position="372"/>
    </location>
</feature>
<dbReference type="OrthoDB" id="9809616at2"/>
<keyword evidence="5 9" id="KW-0028">Amino-acid biosynthesis</keyword>
<dbReference type="GO" id="GO:0030170">
    <property type="term" value="F:pyridoxal phosphate binding"/>
    <property type="evidence" value="ECO:0007669"/>
    <property type="project" value="InterPro"/>
</dbReference>
<dbReference type="AlphaFoldDB" id="A0A411YLV4"/>
<evidence type="ECO:0000256" key="7">
    <source>
        <dbReference type="ARBA" id="ARBA00022898"/>
    </source>
</evidence>
<proteinExistence type="inferred from homology"/>
<dbReference type="NCBIfam" id="TIGR01141">
    <property type="entry name" value="hisC"/>
    <property type="match status" value="1"/>
</dbReference>
<evidence type="ECO:0000256" key="10">
    <source>
        <dbReference type="SAM" id="MobiDB-lite"/>
    </source>
</evidence>
<evidence type="ECO:0000256" key="5">
    <source>
        <dbReference type="ARBA" id="ARBA00022605"/>
    </source>
</evidence>
<comment type="similarity">
    <text evidence="2 9">Belongs to the class-II pyridoxal-phosphate-dependent aminotransferase family. Histidinol-phosphate aminotransferase subfamily.</text>
</comment>
<dbReference type="Gene3D" id="3.40.640.10">
    <property type="entry name" value="Type I PLP-dependent aspartate aminotransferase-like (Major domain)"/>
    <property type="match status" value="1"/>
</dbReference>
<evidence type="ECO:0000256" key="8">
    <source>
        <dbReference type="ARBA" id="ARBA00023102"/>
    </source>
</evidence>
<sequence>MRSGRPRIYPRTLVPPPSVSTRRTPVSERVPVREDLAAVQPYGAPQVDAPVRLNTNETPYPPPPSFVANLRERIGTLDLHRYPDREHGMLRAALAHRFGLGYDRVWAANGSNEILAQLHQAYGGPGRTVLGTRPGFAALPTIARTTATAHAELPLDDAYRVDVDTAVEAVTAHRPHLVCLARPNNPTGVSVALEVVRALHDASEALIVLDEAYAEFAADDALPLLGELPRLVITRTFSKAFRLAGVRLGYLLGPEWVVDDLHKVRLPYHLDAMTQTAGVVACELADEVTGHIGAIVAERERLAGRLRQLPGVTVSPSDANFLLVHVAADGVFDGLLARGVLVRDFSSAPGLQGCVRITVGTAEECDAAVAALADLLGSELPEG</sequence>
<dbReference type="EC" id="2.6.1.9" evidence="9"/>
<evidence type="ECO:0000256" key="6">
    <source>
        <dbReference type="ARBA" id="ARBA00022679"/>
    </source>
</evidence>
<evidence type="ECO:0000256" key="3">
    <source>
        <dbReference type="ARBA" id="ARBA00011738"/>
    </source>
</evidence>
<keyword evidence="13" id="KW-1185">Reference proteome</keyword>
<dbReference type="InterPro" id="IPR004839">
    <property type="entry name" value="Aminotransferase_I/II_large"/>
</dbReference>
<evidence type="ECO:0000256" key="9">
    <source>
        <dbReference type="HAMAP-Rule" id="MF_01023"/>
    </source>
</evidence>
<dbReference type="CDD" id="cd00609">
    <property type="entry name" value="AAT_like"/>
    <property type="match status" value="1"/>
</dbReference>
<dbReference type="GO" id="GO:0000105">
    <property type="term" value="P:L-histidine biosynthetic process"/>
    <property type="evidence" value="ECO:0007669"/>
    <property type="project" value="UniProtKB-UniRule"/>
</dbReference>
<dbReference type="UniPathway" id="UPA00031">
    <property type="reaction ID" value="UER00012"/>
</dbReference>
<dbReference type="InterPro" id="IPR015421">
    <property type="entry name" value="PyrdxlP-dep_Trfase_major"/>
</dbReference>
<keyword evidence="8 9" id="KW-0368">Histidine biosynthesis</keyword>
<comment type="subunit">
    <text evidence="3 9">Homodimer.</text>
</comment>
<dbReference type="Gene3D" id="3.90.1150.10">
    <property type="entry name" value="Aspartate Aminotransferase, domain 1"/>
    <property type="match status" value="1"/>
</dbReference>
<organism evidence="12 13">
    <name type="scientific">Egibacter rhizosphaerae</name>
    <dbReference type="NCBI Taxonomy" id="1670831"/>
    <lineage>
        <taxon>Bacteria</taxon>
        <taxon>Bacillati</taxon>
        <taxon>Actinomycetota</taxon>
        <taxon>Nitriliruptoria</taxon>
        <taxon>Egibacterales</taxon>
        <taxon>Egibacteraceae</taxon>
        <taxon>Egibacter</taxon>
    </lineage>
</organism>
<feature type="modified residue" description="N6-(pyridoxal phosphate)lysine" evidence="9">
    <location>
        <position position="239"/>
    </location>
</feature>
<dbReference type="PANTHER" id="PTHR42885">
    <property type="entry name" value="HISTIDINOL-PHOSPHATE AMINOTRANSFERASE-RELATED"/>
    <property type="match status" value="1"/>
</dbReference>
<name>A0A411YLV4_9ACTN</name>
<dbReference type="InterPro" id="IPR015424">
    <property type="entry name" value="PyrdxlP-dep_Trfase"/>
</dbReference>
<protein>
    <recommendedName>
        <fullName evidence="9">Histidinol-phosphate aminotransferase</fullName>
        <ecNumber evidence="9">2.6.1.9</ecNumber>
    </recommendedName>
    <alternativeName>
        <fullName evidence="9">Imidazole acetol-phosphate transaminase</fullName>
    </alternativeName>
</protein>
<comment type="catalytic activity">
    <reaction evidence="9">
        <text>L-histidinol phosphate + 2-oxoglutarate = 3-(imidazol-4-yl)-2-oxopropyl phosphate + L-glutamate</text>
        <dbReference type="Rhea" id="RHEA:23744"/>
        <dbReference type="ChEBI" id="CHEBI:16810"/>
        <dbReference type="ChEBI" id="CHEBI:29985"/>
        <dbReference type="ChEBI" id="CHEBI:57766"/>
        <dbReference type="ChEBI" id="CHEBI:57980"/>
        <dbReference type="EC" id="2.6.1.9"/>
    </reaction>
</comment>
<reference evidence="12 13" key="1">
    <citation type="submission" date="2019-01" db="EMBL/GenBank/DDBJ databases">
        <title>Egibacter rhizosphaerae EGI 80759T.</title>
        <authorList>
            <person name="Chen D.-D."/>
            <person name="Tian Y."/>
            <person name="Jiao J.-Y."/>
            <person name="Zhang X.-T."/>
            <person name="Zhang Y.-G."/>
            <person name="Zhang Y."/>
            <person name="Xiao M."/>
            <person name="Shu W.-S."/>
            <person name="Li W.-J."/>
        </authorList>
    </citation>
    <scope>NUCLEOTIDE SEQUENCE [LARGE SCALE GENOMIC DNA]</scope>
    <source>
        <strain evidence="12 13">EGI 80759</strain>
    </source>
</reference>
<evidence type="ECO:0000256" key="4">
    <source>
        <dbReference type="ARBA" id="ARBA00022576"/>
    </source>
</evidence>
<dbReference type="Pfam" id="PF00155">
    <property type="entry name" value="Aminotran_1_2"/>
    <property type="match status" value="1"/>
</dbReference>
<dbReference type="InterPro" id="IPR015422">
    <property type="entry name" value="PyrdxlP-dep_Trfase_small"/>
</dbReference>
<evidence type="ECO:0000313" key="13">
    <source>
        <dbReference type="Proteomes" id="UP000291469"/>
    </source>
</evidence>
<evidence type="ECO:0000259" key="11">
    <source>
        <dbReference type="Pfam" id="PF00155"/>
    </source>
</evidence>
<comment type="pathway">
    <text evidence="9">Amino-acid biosynthesis; L-histidine biosynthesis; L-histidine from 5-phospho-alpha-D-ribose 1-diphosphate: step 7/9.</text>
</comment>
<evidence type="ECO:0000256" key="1">
    <source>
        <dbReference type="ARBA" id="ARBA00001933"/>
    </source>
</evidence>
<accession>A0A411YLV4</accession>
<keyword evidence="7 9" id="KW-0663">Pyridoxal phosphate</keyword>
<dbReference type="GO" id="GO:0004400">
    <property type="term" value="F:histidinol-phosphate transaminase activity"/>
    <property type="evidence" value="ECO:0007669"/>
    <property type="project" value="UniProtKB-UniRule"/>
</dbReference>
<dbReference type="SUPFAM" id="SSF53383">
    <property type="entry name" value="PLP-dependent transferases"/>
    <property type="match status" value="1"/>
</dbReference>